<sequence>MDPVFIFFWGNMALIIALMYLALKSREYLLVKRVVIGEADAALYLSKKRGRNQASVHETEPAAGLQVK</sequence>
<feature type="region of interest" description="Disordered" evidence="1">
    <location>
        <begin position="49"/>
        <end position="68"/>
    </location>
</feature>
<gene>
    <name evidence="3" type="ORF">B0X71_01010</name>
</gene>
<keyword evidence="2" id="KW-0472">Membrane</keyword>
<name>A0A1Q2KUN7_9BACL</name>
<keyword evidence="2" id="KW-0812">Transmembrane</keyword>
<dbReference type="Proteomes" id="UP000188184">
    <property type="component" value="Chromosome"/>
</dbReference>
<organism evidence="3 4">
    <name type="scientific">Planococcus lenghuensis</name>
    <dbReference type="NCBI Taxonomy" id="2213202"/>
    <lineage>
        <taxon>Bacteria</taxon>
        <taxon>Bacillati</taxon>
        <taxon>Bacillota</taxon>
        <taxon>Bacilli</taxon>
        <taxon>Bacillales</taxon>
        <taxon>Caryophanaceae</taxon>
        <taxon>Planococcus</taxon>
    </lineage>
</organism>
<dbReference type="KEGG" id="pmar:B0X71_01010"/>
<reference evidence="3 4" key="1">
    <citation type="submission" date="2017-02" db="EMBL/GenBank/DDBJ databases">
        <title>The complete genomic sequence of a novel cold adapted crude oil-degrading bacterium Planococcus qaidamina Y42.</title>
        <authorList>
            <person name="Yang R."/>
        </authorList>
    </citation>
    <scope>NUCLEOTIDE SEQUENCE [LARGE SCALE GENOMIC DNA]</scope>
    <source>
        <strain evidence="3 4">Y42</strain>
    </source>
</reference>
<keyword evidence="2" id="KW-1133">Transmembrane helix</keyword>
<evidence type="ECO:0000256" key="2">
    <source>
        <dbReference type="SAM" id="Phobius"/>
    </source>
</evidence>
<feature type="transmembrane region" description="Helical" evidence="2">
    <location>
        <begin position="6"/>
        <end position="23"/>
    </location>
</feature>
<evidence type="ECO:0000256" key="1">
    <source>
        <dbReference type="SAM" id="MobiDB-lite"/>
    </source>
</evidence>
<dbReference type="AlphaFoldDB" id="A0A1Q2KUN7"/>
<evidence type="ECO:0000313" key="4">
    <source>
        <dbReference type="Proteomes" id="UP000188184"/>
    </source>
</evidence>
<dbReference type="RefSeq" id="WP_077587707.1">
    <property type="nucleotide sequence ID" value="NZ_CP019640.1"/>
</dbReference>
<dbReference type="EMBL" id="CP019640">
    <property type="protein sequence ID" value="AQQ51836.1"/>
    <property type="molecule type" value="Genomic_DNA"/>
</dbReference>
<protein>
    <submittedName>
        <fullName evidence="3">Uncharacterized protein</fullName>
    </submittedName>
</protein>
<evidence type="ECO:0000313" key="3">
    <source>
        <dbReference type="EMBL" id="AQQ51836.1"/>
    </source>
</evidence>
<accession>A0A1Q2KUN7</accession>
<keyword evidence="4" id="KW-1185">Reference proteome</keyword>
<proteinExistence type="predicted"/>